<comment type="catalytic activity">
    <reaction evidence="1 7">
        <text>6-phospho-D-glucono-1,5-lactone + H2O = 6-phospho-D-gluconate + H(+)</text>
        <dbReference type="Rhea" id="RHEA:12556"/>
        <dbReference type="ChEBI" id="CHEBI:15377"/>
        <dbReference type="ChEBI" id="CHEBI:15378"/>
        <dbReference type="ChEBI" id="CHEBI:57955"/>
        <dbReference type="ChEBI" id="CHEBI:58759"/>
        <dbReference type="EC" id="3.1.1.31"/>
    </reaction>
</comment>
<protein>
    <recommendedName>
        <fullName evidence="6 7">6-phosphogluconolactonase</fullName>
        <shortName evidence="7">6PGL</shortName>
        <ecNumber evidence="5 7">3.1.1.31</ecNumber>
    </recommendedName>
</protein>
<evidence type="ECO:0000313" key="10">
    <source>
        <dbReference type="Proteomes" id="UP000431092"/>
    </source>
</evidence>
<dbReference type="EC" id="3.1.1.31" evidence="5 7"/>
<evidence type="ECO:0000259" key="8">
    <source>
        <dbReference type="Pfam" id="PF01182"/>
    </source>
</evidence>
<gene>
    <name evidence="7 9" type="primary">pgl</name>
    <name evidence="9" type="ORF">GGG17_13455</name>
</gene>
<organism evidence="9 10">
    <name type="scientific">Arsenicicoccus cauae</name>
    <dbReference type="NCBI Taxonomy" id="2663847"/>
    <lineage>
        <taxon>Bacteria</taxon>
        <taxon>Bacillati</taxon>
        <taxon>Actinomycetota</taxon>
        <taxon>Actinomycetes</taxon>
        <taxon>Micrococcales</taxon>
        <taxon>Intrasporangiaceae</taxon>
        <taxon>Arsenicicoccus</taxon>
    </lineage>
</organism>
<keyword evidence="10" id="KW-1185">Reference proteome</keyword>
<evidence type="ECO:0000256" key="7">
    <source>
        <dbReference type="RuleBase" id="RU365095"/>
    </source>
</evidence>
<comment type="pathway">
    <text evidence="3 7">Carbohydrate degradation; pentose phosphate pathway; D-ribulose 5-phosphate from D-glucose 6-phosphate (oxidative stage): step 2/3.</text>
</comment>
<reference evidence="9 10" key="1">
    <citation type="submission" date="2019-11" db="EMBL/GenBank/DDBJ databases">
        <title>Whole genome sequencing identifies a novel species of the genus Arsenicicoccus isolated from human blood.</title>
        <authorList>
            <person name="Jeong J.H."/>
            <person name="Kweon O.J."/>
            <person name="Kim H.R."/>
            <person name="Kim T.-H."/>
            <person name="Ha S.-M."/>
            <person name="Lee M.-K."/>
        </authorList>
    </citation>
    <scope>NUCLEOTIDE SEQUENCE [LARGE SCALE GENOMIC DNA]</scope>
    <source>
        <strain evidence="9 10">MKL-02</strain>
    </source>
</reference>
<dbReference type="Proteomes" id="UP000431092">
    <property type="component" value="Unassembled WGS sequence"/>
</dbReference>
<dbReference type="AlphaFoldDB" id="A0A6I3J0U0"/>
<comment type="similarity">
    <text evidence="4 7">Belongs to the glucosamine/galactosamine-6-phosphate isomerase family. 6-phosphogluconolactonase subfamily.</text>
</comment>
<dbReference type="Pfam" id="PF01182">
    <property type="entry name" value="Glucosamine_iso"/>
    <property type="match status" value="1"/>
</dbReference>
<dbReference type="PANTHER" id="PTHR11054:SF0">
    <property type="entry name" value="6-PHOSPHOGLUCONOLACTONASE"/>
    <property type="match status" value="1"/>
</dbReference>
<dbReference type="UniPathway" id="UPA00115">
    <property type="reaction ID" value="UER00409"/>
</dbReference>
<evidence type="ECO:0000256" key="4">
    <source>
        <dbReference type="ARBA" id="ARBA00010662"/>
    </source>
</evidence>
<dbReference type="PANTHER" id="PTHR11054">
    <property type="entry name" value="6-PHOSPHOGLUCONOLACTONASE"/>
    <property type="match status" value="1"/>
</dbReference>
<evidence type="ECO:0000256" key="3">
    <source>
        <dbReference type="ARBA" id="ARBA00004961"/>
    </source>
</evidence>
<dbReference type="InterPro" id="IPR037171">
    <property type="entry name" value="NagB/RpiA_transferase-like"/>
</dbReference>
<evidence type="ECO:0000256" key="1">
    <source>
        <dbReference type="ARBA" id="ARBA00000832"/>
    </source>
</evidence>
<dbReference type="NCBIfam" id="TIGR01198">
    <property type="entry name" value="pgl"/>
    <property type="match status" value="1"/>
</dbReference>
<evidence type="ECO:0000256" key="2">
    <source>
        <dbReference type="ARBA" id="ARBA00002681"/>
    </source>
</evidence>
<evidence type="ECO:0000313" key="9">
    <source>
        <dbReference type="EMBL" id="MTB72956.1"/>
    </source>
</evidence>
<dbReference type="GO" id="GO:0006098">
    <property type="term" value="P:pentose-phosphate shunt"/>
    <property type="evidence" value="ECO:0007669"/>
    <property type="project" value="UniProtKB-UniPathway"/>
</dbReference>
<dbReference type="EMBL" id="WLVL01000040">
    <property type="protein sequence ID" value="MTB72956.1"/>
    <property type="molecule type" value="Genomic_DNA"/>
</dbReference>
<dbReference type="SUPFAM" id="SSF100950">
    <property type="entry name" value="NagB/RpiA/CoA transferase-like"/>
    <property type="match status" value="1"/>
</dbReference>
<accession>A0A6I3J0U0</accession>
<comment type="function">
    <text evidence="2 7">Hydrolysis of 6-phosphogluconolactone to 6-phosphogluconate.</text>
</comment>
<comment type="caution">
    <text evidence="9">The sequence shown here is derived from an EMBL/GenBank/DDBJ whole genome shotgun (WGS) entry which is preliminary data.</text>
</comment>
<dbReference type="InterPro" id="IPR039104">
    <property type="entry name" value="6PGL"/>
</dbReference>
<evidence type="ECO:0000256" key="6">
    <source>
        <dbReference type="ARBA" id="ARBA00020337"/>
    </source>
</evidence>
<dbReference type="InterPro" id="IPR006148">
    <property type="entry name" value="Glc/Gal-6P_isomerase"/>
</dbReference>
<name>A0A6I3J0U0_9MICO</name>
<dbReference type="InterPro" id="IPR005900">
    <property type="entry name" value="6-phosphogluconolactonase_DevB"/>
</dbReference>
<keyword evidence="7 9" id="KW-0378">Hydrolase</keyword>
<dbReference type="RefSeq" id="WP_154594176.1">
    <property type="nucleotide sequence ID" value="NZ_WLVL01000040.1"/>
</dbReference>
<proteinExistence type="inferred from homology"/>
<dbReference type="CDD" id="cd01400">
    <property type="entry name" value="6PGL"/>
    <property type="match status" value="1"/>
</dbReference>
<dbReference type="GO" id="GO:0017057">
    <property type="term" value="F:6-phosphogluconolactonase activity"/>
    <property type="evidence" value="ECO:0007669"/>
    <property type="project" value="UniProtKB-UniRule"/>
</dbReference>
<feature type="domain" description="Glucosamine/galactosamine-6-phosphate isomerase" evidence="8">
    <location>
        <begin position="10"/>
        <end position="247"/>
    </location>
</feature>
<evidence type="ECO:0000256" key="5">
    <source>
        <dbReference type="ARBA" id="ARBA00013198"/>
    </source>
</evidence>
<dbReference type="GO" id="GO:0005975">
    <property type="term" value="P:carbohydrate metabolic process"/>
    <property type="evidence" value="ECO:0007669"/>
    <property type="project" value="UniProtKB-UniRule"/>
</dbReference>
<dbReference type="Gene3D" id="3.40.50.1360">
    <property type="match status" value="1"/>
</dbReference>
<sequence length="258" mass="26712">MSAQVIVHRDKTTLAAAVAARLVTTITDVQAEHGEAHVVLTGGSMGNALVEALVDSPAAPAVAWELVHLWWGDERYVERESADRNATQAREAGLGRMAALGLDPANVHELPATDDAEGDDIAAAAERYAAELARVAAGSARRGPHGVDVPAFDVVMLGVGPDAHVASLFPGKATLDVTDRTVVPETDSPKPPPARLSLTMPALCTADEVWLLVAGEDKAEAVAAATGGADVHEAPAAGVRGRRRTLWLVDEAAAGDLP</sequence>